<dbReference type="Proteomes" id="UP000299102">
    <property type="component" value="Unassembled WGS sequence"/>
</dbReference>
<accession>A0A4C1T077</accession>
<protein>
    <submittedName>
        <fullName evidence="1">Uncharacterized protein</fullName>
    </submittedName>
</protein>
<name>A0A4C1T077_EUMVA</name>
<keyword evidence="2" id="KW-1185">Reference proteome</keyword>
<dbReference type="EMBL" id="BGZK01000023">
    <property type="protein sequence ID" value="GBP06661.1"/>
    <property type="molecule type" value="Genomic_DNA"/>
</dbReference>
<proteinExistence type="predicted"/>
<organism evidence="1 2">
    <name type="scientific">Eumeta variegata</name>
    <name type="common">Bagworm moth</name>
    <name type="synonym">Eumeta japonica</name>
    <dbReference type="NCBI Taxonomy" id="151549"/>
    <lineage>
        <taxon>Eukaryota</taxon>
        <taxon>Metazoa</taxon>
        <taxon>Ecdysozoa</taxon>
        <taxon>Arthropoda</taxon>
        <taxon>Hexapoda</taxon>
        <taxon>Insecta</taxon>
        <taxon>Pterygota</taxon>
        <taxon>Neoptera</taxon>
        <taxon>Endopterygota</taxon>
        <taxon>Lepidoptera</taxon>
        <taxon>Glossata</taxon>
        <taxon>Ditrysia</taxon>
        <taxon>Tineoidea</taxon>
        <taxon>Psychidae</taxon>
        <taxon>Oiketicinae</taxon>
        <taxon>Eumeta</taxon>
    </lineage>
</organism>
<sequence length="135" mass="14860">MQAQWHVPFVSSPAEKNKVFPAICVEKFKAGCVMRPHCWRISEDSNTRLAREGPVGAGAQCHRAGLKSTGRTVHLLLSDNRMASRYLEDVVRVGCGDDGAVRGAGSGGPKEERVDIKILHRNNPDTTQYQNLISF</sequence>
<comment type="caution">
    <text evidence="1">The sequence shown here is derived from an EMBL/GenBank/DDBJ whole genome shotgun (WGS) entry which is preliminary data.</text>
</comment>
<evidence type="ECO:0000313" key="2">
    <source>
        <dbReference type="Proteomes" id="UP000299102"/>
    </source>
</evidence>
<reference evidence="1 2" key="1">
    <citation type="journal article" date="2019" name="Commun. Biol.">
        <title>The bagworm genome reveals a unique fibroin gene that provides high tensile strength.</title>
        <authorList>
            <person name="Kono N."/>
            <person name="Nakamura H."/>
            <person name="Ohtoshi R."/>
            <person name="Tomita M."/>
            <person name="Numata K."/>
            <person name="Arakawa K."/>
        </authorList>
    </citation>
    <scope>NUCLEOTIDE SEQUENCE [LARGE SCALE GENOMIC DNA]</scope>
</reference>
<evidence type="ECO:0000313" key="1">
    <source>
        <dbReference type="EMBL" id="GBP06661.1"/>
    </source>
</evidence>
<dbReference type="AlphaFoldDB" id="A0A4C1T077"/>
<gene>
    <name evidence="1" type="ORF">EVAR_92622_1</name>
</gene>